<dbReference type="PANTHER" id="PTHR19303">
    <property type="entry name" value="TRANSPOSON"/>
    <property type="match status" value="1"/>
</dbReference>
<feature type="domain" description="DDE-1" evidence="1">
    <location>
        <begin position="161"/>
        <end position="324"/>
    </location>
</feature>
<protein>
    <submittedName>
        <fullName evidence="2">Tigger transposable element-derived protein 4</fullName>
    </submittedName>
</protein>
<dbReference type="EMBL" id="BGPR01001690">
    <property type="protein sequence ID" value="GBM59608.1"/>
    <property type="molecule type" value="Genomic_DNA"/>
</dbReference>
<evidence type="ECO:0000259" key="1">
    <source>
        <dbReference type="Pfam" id="PF03184"/>
    </source>
</evidence>
<dbReference type="InterPro" id="IPR004875">
    <property type="entry name" value="DDE_SF_endonuclease_dom"/>
</dbReference>
<evidence type="ECO:0000313" key="2">
    <source>
        <dbReference type="EMBL" id="GBM59608.1"/>
    </source>
</evidence>
<name>A0A4Y2H4C2_ARAVE</name>
<organism evidence="2 3">
    <name type="scientific">Araneus ventricosus</name>
    <name type="common">Orbweaver spider</name>
    <name type="synonym">Epeira ventricosa</name>
    <dbReference type="NCBI Taxonomy" id="182803"/>
    <lineage>
        <taxon>Eukaryota</taxon>
        <taxon>Metazoa</taxon>
        <taxon>Ecdysozoa</taxon>
        <taxon>Arthropoda</taxon>
        <taxon>Chelicerata</taxon>
        <taxon>Arachnida</taxon>
        <taxon>Araneae</taxon>
        <taxon>Araneomorphae</taxon>
        <taxon>Entelegynae</taxon>
        <taxon>Araneoidea</taxon>
        <taxon>Araneidae</taxon>
        <taxon>Araneus</taxon>
    </lineage>
</organism>
<accession>A0A4Y2H4C2</accession>
<dbReference type="Pfam" id="PF03184">
    <property type="entry name" value="DDE_1"/>
    <property type="match status" value="1"/>
</dbReference>
<keyword evidence="3" id="KW-1185">Reference proteome</keyword>
<dbReference type="GO" id="GO:0005634">
    <property type="term" value="C:nucleus"/>
    <property type="evidence" value="ECO:0007669"/>
    <property type="project" value="TreeGrafter"/>
</dbReference>
<reference evidence="2 3" key="1">
    <citation type="journal article" date="2019" name="Sci. Rep.">
        <title>Orb-weaving spider Araneus ventricosus genome elucidates the spidroin gene catalogue.</title>
        <authorList>
            <person name="Kono N."/>
            <person name="Nakamura H."/>
            <person name="Ohtoshi R."/>
            <person name="Moran D.A.P."/>
            <person name="Shinohara A."/>
            <person name="Yoshida Y."/>
            <person name="Fujiwara M."/>
            <person name="Mori M."/>
            <person name="Tomita M."/>
            <person name="Arakawa K."/>
        </authorList>
    </citation>
    <scope>NUCLEOTIDE SEQUENCE [LARGE SCALE GENOMIC DNA]</scope>
</reference>
<dbReference type="PANTHER" id="PTHR19303:SF73">
    <property type="entry name" value="PROTEIN PDC2"/>
    <property type="match status" value="1"/>
</dbReference>
<comment type="caution">
    <text evidence="2">The sequence shown here is derived from an EMBL/GenBank/DDBJ whole genome shotgun (WGS) entry which is preliminary data.</text>
</comment>
<dbReference type="Proteomes" id="UP000499080">
    <property type="component" value="Unassembled WGS sequence"/>
</dbReference>
<evidence type="ECO:0000313" key="3">
    <source>
        <dbReference type="Proteomes" id="UP000499080"/>
    </source>
</evidence>
<dbReference type="OrthoDB" id="6430169at2759"/>
<proteinExistence type="predicted"/>
<dbReference type="AlphaFoldDB" id="A0A4Y2H4C2"/>
<gene>
    <name evidence="2" type="primary">Tigd4_22</name>
    <name evidence="2" type="ORF">AVEN_36515_1</name>
</gene>
<sequence length="375" mass="43043">MDITTPCFHWSVSSPLKTSQRFFRKSSPEEPLASSFLWIAKRPTYYPSVATFWRNGELSVLGISICWQPSDLSELVCSYGRLDRFKKQHNIRGGKVVGEAASVCSSDINHLMENVWPDIIRNYDEKDIFNSDETGLFYKITPNQTLKFKGEKCVGGKLSKVRITILVCANMNGSEKQKLTVIGKSQKPRCFKNVKKVPVDYKSNRKAWMRSHLFQKYLRQWDKKLAKKKRKIVLLIDNCTAHIEPSNFQWIKVIFPTPNTTSVLQPLDQGVIRSLNCHYRKQLILRILECYDKNKDCGISLLDAVVSLEKSGRLVRESTIRNCFSHVGLTKTQQTEDDNLPLSKWLEKHGVNPFSQNEIEHFECCDDDVITSGGK</sequence>
<dbReference type="InterPro" id="IPR050863">
    <property type="entry name" value="CenT-Element_Derived"/>
</dbReference>
<dbReference type="GO" id="GO:0003677">
    <property type="term" value="F:DNA binding"/>
    <property type="evidence" value="ECO:0007669"/>
    <property type="project" value="TreeGrafter"/>
</dbReference>